<protein>
    <recommendedName>
        <fullName evidence="4">Carboxymuconolactone decarboxylase family protein</fullName>
    </recommendedName>
</protein>
<dbReference type="AlphaFoldDB" id="A0A9X0WE67"/>
<dbReference type="Gene3D" id="1.20.1290.10">
    <property type="entry name" value="AhpD-like"/>
    <property type="match status" value="1"/>
</dbReference>
<feature type="compositionally biased region" description="Polar residues" evidence="1">
    <location>
        <begin position="1"/>
        <end position="16"/>
    </location>
</feature>
<comment type="caution">
    <text evidence="2">The sequence shown here is derived from an EMBL/GenBank/DDBJ whole genome shotgun (WGS) entry which is preliminary data.</text>
</comment>
<accession>A0A9X0WE67</accession>
<dbReference type="PANTHER" id="PTHR35446:SF3">
    <property type="entry name" value="CMD DOMAIN-CONTAINING PROTEIN"/>
    <property type="match status" value="1"/>
</dbReference>
<organism evidence="2 3">
    <name type="scientific">Lamprobacter modestohalophilus</name>
    <dbReference type="NCBI Taxonomy" id="1064514"/>
    <lineage>
        <taxon>Bacteria</taxon>
        <taxon>Pseudomonadati</taxon>
        <taxon>Pseudomonadota</taxon>
        <taxon>Gammaproteobacteria</taxon>
        <taxon>Chromatiales</taxon>
        <taxon>Chromatiaceae</taxon>
        <taxon>Lamprobacter</taxon>
    </lineage>
</organism>
<evidence type="ECO:0000313" key="3">
    <source>
        <dbReference type="Proteomes" id="UP001138768"/>
    </source>
</evidence>
<keyword evidence="3" id="KW-1185">Reference proteome</keyword>
<dbReference type="PANTHER" id="PTHR35446">
    <property type="entry name" value="SI:CH211-175M2.5"/>
    <property type="match status" value="1"/>
</dbReference>
<evidence type="ECO:0000256" key="1">
    <source>
        <dbReference type="SAM" id="MobiDB-lite"/>
    </source>
</evidence>
<evidence type="ECO:0008006" key="4">
    <source>
        <dbReference type="Google" id="ProtNLM"/>
    </source>
</evidence>
<evidence type="ECO:0000313" key="2">
    <source>
        <dbReference type="EMBL" id="MBK1621863.1"/>
    </source>
</evidence>
<dbReference type="InterPro" id="IPR029032">
    <property type="entry name" value="AhpD-like"/>
</dbReference>
<name>A0A9X0WE67_9GAMM</name>
<reference evidence="2 3" key="1">
    <citation type="journal article" date="2020" name="Microorganisms">
        <title>Osmotic Adaptation and Compatible Solute Biosynthesis of Phototrophic Bacteria as Revealed from Genome Analyses.</title>
        <authorList>
            <person name="Imhoff J.F."/>
            <person name="Rahn T."/>
            <person name="Kunzel S."/>
            <person name="Keller A."/>
            <person name="Neulinger S.C."/>
        </authorList>
    </citation>
    <scope>NUCLEOTIDE SEQUENCE [LARGE SCALE GENOMIC DNA]</scope>
    <source>
        <strain evidence="2 3">DSM 25653</strain>
    </source>
</reference>
<proteinExistence type="predicted"/>
<dbReference type="EMBL" id="NRRY01000151">
    <property type="protein sequence ID" value="MBK1621863.1"/>
    <property type="molecule type" value="Genomic_DNA"/>
</dbReference>
<sequence>MNSTPRLASVVSPTSRLQRRSDPPNRCQEHLMPSLIPDPDVQSELPDAMPAIPAMPALSKAERRFSRLPKPLRTLEAAPASLKSYLALGTLLEKTSLSSEEQQVVLLSVSRESRCAVCMGAHGLLADMMDLPPEMIEALREGGRLSDQRLESLRQFTAALAKAHGRIDEAAVAALEQAGYDRQQVLEVILGIGMKTLARYSDQIPGTDGQPWPAACLAC</sequence>
<gene>
    <name evidence="2" type="ORF">CKO42_26535</name>
</gene>
<dbReference type="Proteomes" id="UP001138768">
    <property type="component" value="Unassembled WGS sequence"/>
</dbReference>
<feature type="region of interest" description="Disordered" evidence="1">
    <location>
        <begin position="1"/>
        <end position="26"/>
    </location>
</feature>
<dbReference type="SUPFAM" id="SSF69118">
    <property type="entry name" value="AhpD-like"/>
    <property type="match status" value="1"/>
</dbReference>